<evidence type="ECO:0000256" key="1">
    <source>
        <dbReference type="SAM" id="MobiDB-lite"/>
    </source>
</evidence>
<keyword evidence="2" id="KW-0812">Transmembrane</keyword>
<comment type="caution">
    <text evidence="3">The sequence shown here is derived from an EMBL/GenBank/DDBJ whole genome shotgun (WGS) entry which is preliminary data.</text>
</comment>
<dbReference type="Proteomes" id="UP000313645">
    <property type="component" value="Unassembled WGS sequence"/>
</dbReference>
<feature type="transmembrane region" description="Helical" evidence="2">
    <location>
        <begin position="27"/>
        <end position="49"/>
    </location>
</feature>
<accession>A0ABY1ZQC7</accession>
<dbReference type="EMBL" id="SJDL01000011">
    <property type="protein sequence ID" value="TBW56493.1"/>
    <property type="molecule type" value="Genomic_DNA"/>
</dbReference>
<gene>
    <name evidence="3" type="ORF">EZI54_09355</name>
</gene>
<evidence type="ECO:0000256" key="2">
    <source>
        <dbReference type="SAM" id="Phobius"/>
    </source>
</evidence>
<evidence type="ECO:0000313" key="3">
    <source>
        <dbReference type="EMBL" id="TBW56493.1"/>
    </source>
</evidence>
<proteinExistence type="predicted"/>
<feature type="compositionally biased region" description="Polar residues" evidence="1">
    <location>
        <begin position="1"/>
        <end position="16"/>
    </location>
</feature>
<evidence type="ECO:0008006" key="5">
    <source>
        <dbReference type="Google" id="ProtNLM"/>
    </source>
</evidence>
<protein>
    <recommendedName>
        <fullName evidence="5">Cytochrome C oxidase subunit I</fullName>
    </recommendedName>
</protein>
<feature type="region of interest" description="Disordered" evidence="1">
    <location>
        <begin position="1"/>
        <end position="21"/>
    </location>
</feature>
<keyword evidence="2" id="KW-0472">Membrane</keyword>
<sequence>MTLAMTDSRQPQTGPTPEQVRRGRRTALLLFAIGFGPLVLASIMFYTGWMNPTGQSNNGILVDPPVPVSRLGLLDSDGQPFADRFGPMHPDANWMMLVANEGPCAEACQHLIYLARQVNVALGKHQDRMTRAAYLPAPPADLSGYPDMPLLQAGGTEAIQWPGDVDLKQAPQIYVIDPFGNVMMRYGPAMDGKAILEDLKHLMRISQIG</sequence>
<keyword evidence="2" id="KW-1133">Transmembrane helix</keyword>
<reference evidence="3 4" key="1">
    <citation type="submission" date="2019-02" db="EMBL/GenBank/DDBJ databases">
        <title>Marinobacter halodurans sp. nov., a marine bacterium isolated from sea tidal flat.</title>
        <authorList>
            <person name="Yoo Y."/>
            <person name="Lee D.W."/>
            <person name="Kim B.S."/>
            <person name="Kim J.-J."/>
        </authorList>
    </citation>
    <scope>NUCLEOTIDE SEQUENCE [LARGE SCALE GENOMIC DNA]</scope>
    <source>
        <strain evidence="3 4">YJ-S3-2</strain>
    </source>
</reference>
<evidence type="ECO:0000313" key="4">
    <source>
        <dbReference type="Proteomes" id="UP000313645"/>
    </source>
</evidence>
<name>A0ABY1ZQC7_9GAMM</name>
<keyword evidence="4" id="KW-1185">Reference proteome</keyword>
<organism evidence="3 4">
    <name type="scientific">Marinobacter halodurans</name>
    <dbReference type="NCBI Taxonomy" id="2528979"/>
    <lineage>
        <taxon>Bacteria</taxon>
        <taxon>Pseudomonadati</taxon>
        <taxon>Pseudomonadota</taxon>
        <taxon>Gammaproteobacteria</taxon>
        <taxon>Pseudomonadales</taxon>
        <taxon>Marinobacteraceae</taxon>
        <taxon>Marinobacter</taxon>
    </lineage>
</organism>